<evidence type="ECO:0000256" key="6">
    <source>
        <dbReference type="PROSITE-ProRule" id="PRU00331"/>
    </source>
</evidence>
<evidence type="ECO:0000256" key="5">
    <source>
        <dbReference type="ARBA" id="ARBA00022801"/>
    </source>
</evidence>
<dbReference type="PANTHER" id="PTHR13291">
    <property type="entry name" value="JOSEPHIN 1, 2"/>
    <property type="match status" value="1"/>
</dbReference>
<protein>
    <recommendedName>
        <fullName evidence="2">ubiquitinyl hydrolase 1</fullName>
        <ecNumber evidence="2">3.4.19.12</ecNumber>
    </recommendedName>
</protein>
<evidence type="ECO:0000313" key="8">
    <source>
        <dbReference type="Ensembl" id="ENSTGUP00000021046.1"/>
    </source>
</evidence>
<keyword evidence="9" id="KW-1185">Reference proteome</keyword>
<dbReference type="GO" id="GO:0004843">
    <property type="term" value="F:cysteine-type deubiquitinase activity"/>
    <property type="evidence" value="ECO:0007669"/>
    <property type="project" value="UniProtKB-EC"/>
</dbReference>
<proteinExistence type="predicted"/>
<name>A0A674GF22_TAEGU</name>
<organism evidence="8 9">
    <name type="scientific">Taeniopygia guttata</name>
    <name type="common">Zebra finch</name>
    <name type="synonym">Poephila guttata</name>
    <dbReference type="NCBI Taxonomy" id="59729"/>
    <lineage>
        <taxon>Eukaryota</taxon>
        <taxon>Metazoa</taxon>
        <taxon>Chordata</taxon>
        <taxon>Craniata</taxon>
        <taxon>Vertebrata</taxon>
        <taxon>Euteleostomi</taxon>
        <taxon>Archelosauria</taxon>
        <taxon>Archosauria</taxon>
        <taxon>Dinosauria</taxon>
        <taxon>Saurischia</taxon>
        <taxon>Theropoda</taxon>
        <taxon>Coelurosauria</taxon>
        <taxon>Aves</taxon>
        <taxon>Neognathae</taxon>
        <taxon>Neoaves</taxon>
        <taxon>Telluraves</taxon>
        <taxon>Australaves</taxon>
        <taxon>Passeriformes</taxon>
        <taxon>Passeroidea</taxon>
        <taxon>Estrildidae</taxon>
        <taxon>Estrildinae</taxon>
        <taxon>Taeniopygia</taxon>
    </lineage>
</organism>
<reference evidence="8" key="1">
    <citation type="submission" date="2025-08" db="UniProtKB">
        <authorList>
            <consortium name="Ensembl"/>
        </authorList>
    </citation>
    <scope>IDENTIFICATION</scope>
</reference>
<feature type="active site" evidence="6">
    <location>
        <position position="43"/>
    </location>
</feature>
<evidence type="ECO:0000256" key="2">
    <source>
        <dbReference type="ARBA" id="ARBA00012759"/>
    </source>
</evidence>
<comment type="catalytic activity">
    <reaction evidence="1">
        <text>Thiol-dependent hydrolysis of ester, thioester, amide, peptide and isopeptide bonds formed by the C-terminal Gly of ubiquitin (a 76-residue protein attached to proteins as an intracellular targeting signal).</text>
        <dbReference type="EC" id="3.4.19.12"/>
    </reaction>
</comment>
<keyword evidence="4" id="KW-0833">Ubl conjugation pathway</keyword>
<dbReference type="GO" id="GO:0006508">
    <property type="term" value="P:proteolysis"/>
    <property type="evidence" value="ECO:0007669"/>
    <property type="project" value="UniProtKB-KW"/>
</dbReference>
<keyword evidence="5 6" id="KW-0378">Hydrolase</keyword>
<dbReference type="GeneTree" id="ENSGT00390000009228"/>
<feature type="active site" evidence="6">
    <location>
        <position position="153"/>
    </location>
</feature>
<dbReference type="GO" id="GO:0005737">
    <property type="term" value="C:cytoplasm"/>
    <property type="evidence" value="ECO:0007669"/>
    <property type="project" value="Ensembl"/>
</dbReference>
<dbReference type="SMART" id="SM01246">
    <property type="entry name" value="Josephin"/>
    <property type="match status" value="1"/>
</dbReference>
<dbReference type="InterPro" id="IPR006155">
    <property type="entry name" value="Josephin"/>
</dbReference>
<feature type="domain" description="Josephin" evidence="7">
    <location>
        <begin position="30"/>
        <end position="204"/>
    </location>
</feature>
<keyword evidence="3" id="KW-0645">Protease</keyword>
<dbReference type="PROSITE" id="PS50957">
    <property type="entry name" value="JOSEPHIN"/>
    <property type="match status" value="1"/>
</dbReference>
<sequence>LSCQPPRRIWGGLPGFGGLPGIWGGLPGRGGAPYHERQRRQLCALHALNNLLQRPWLNPRPNSGSPGCPPTAAHPHRSLLGTGDYDVNVVMAALGSAGAGGALVGQARLSLPHVLGLLLNVPSRVRLGALALPLCRPHWLCVRRLGDTFYNLDSKLPAPAAIGHLVASWWHLGTPWGHLGGTWSCLGTSGGTLVAPEDIGVALGDIGVAPAAIGSDTQLR</sequence>
<dbReference type="GO" id="GO:0016579">
    <property type="term" value="P:protein deubiquitination"/>
    <property type="evidence" value="ECO:0007669"/>
    <property type="project" value="Ensembl"/>
</dbReference>
<dbReference type="Proteomes" id="UP000007754">
    <property type="component" value="Unplaced"/>
</dbReference>
<evidence type="ECO:0000256" key="3">
    <source>
        <dbReference type="ARBA" id="ARBA00022670"/>
    </source>
</evidence>
<evidence type="ECO:0000259" key="7">
    <source>
        <dbReference type="PROSITE" id="PS50957"/>
    </source>
</evidence>
<dbReference type="InterPro" id="IPR040053">
    <property type="entry name" value="JOSD1/2"/>
</dbReference>
<evidence type="ECO:0000256" key="1">
    <source>
        <dbReference type="ARBA" id="ARBA00000707"/>
    </source>
</evidence>
<dbReference type="AlphaFoldDB" id="A0A674GF22"/>
<dbReference type="EC" id="3.4.19.12" evidence="2"/>
<dbReference type="PANTHER" id="PTHR13291:SF2">
    <property type="entry name" value="JOSEPHIN-2"/>
    <property type="match status" value="1"/>
</dbReference>
<feature type="active site" evidence="6">
    <location>
        <position position="138"/>
    </location>
</feature>
<evidence type="ECO:0000313" key="9">
    <source>
        <dbReference type="Proteomes" id="UP000007754"/>
    </source>
</evidence>
<accession>A0A674GF22</accession>
<dbReference type="Gene3D" id="3.90.70.40">
    <property type="match status" value="1"/>
</dbReference>
<dbReference type="InParanoid" id="A0A674GF22"/>
<dbReference type="Pfam" id="PF02099">
    <property type="entry name" value="Josephin"/>
    <property type="match status" value="1"/>
</dbReference>
<dbReference type="Ensembl" id="ENSTGUT00000019965.1">
    <property type="protein sequence ID" value="ENSTGUP00000021046.1"/>
    <property type="gene ID" value="ENSTGUG00000019995.1"/>
</dbReference>
<evidence type="ECO:0000256" key="4">
    <source>
        <dbReference type="ARBA" id="ARBA00022786"/>
    </source>
</evidence>
<reference evidence="8" key="2">
    <citation type="submission" date="2025-09" db="UniProtKB">
        <authorList>
            <consortium name="Ensembl"/>
        </authorList>
    </citation>
    <scope>IDENTIFICATION</scope>
</reference>